<keyword evidence="5 9" id="KW-0067">ATP-binding</keyword>
<dbReference type="Proteomes" id="UP000693672">
    <property type="component" value="Unassembled WGS sequence"/>
</dbReference>
<dbReference type="InterPro" id="IPR017261">
    <property type="entry name" value="DNA_mismatch_repair_MutS/MSH"/>
</dbReference>
<dbReference type="Pfam" id="PF01624">
    <property type="entry name" value="MutS_I"/>
    <property type="match status" value="1"/>
</dbReference>
<dbReference type="FunFam" id="3.40.50.300:FF:000870">
    <property type="entry name" value="MutS protein homolog 4"/>
    <property type="match status" value="1"/>
</dbReference>
<dbReference type="InterPro" id="IPR007696">
    <property type="entry name" value="DNA_mismatch_repair_MutS_core"/>
</dbReference>
<dbReference type="EMBL" id="CAJVAS010000049">
    <property type="protein sequence ID" value="CAG7649494.1"/>
    <property type="molecule type" value="Genomic_DNA"/>
</dbReference>
<feature type="region of interest" description="Disordered" evidence="11">
    <location>
        <begin position="805"/>
        <end position="873"/>
    </location>
</feature>
<comment type="similarity">
    <text evidence="1 9 10">Belongs to the DNA mismatch repair MutS family.</text>
</comment>
<dbReference type="NCBIfam" id="NF003810">
    <property type="entry name" value="PRK05399.1"/>
    <property type="match status" value="1"/>
</dbReference>
<comment type="caution">
    <text evidence="13">The sequence shown here is derived from an EMBL/GenBank/DDBJ whole genome shotgun (WGS) entry which is preliminary data.</text>
</comment>
<dbReference type="InterPro" id="IPR007860">
    <property type="entry name" value="DNA_mmatch_repair_MutS_con_dom"/>
</dbReference>
<feature type="binding site" evidence="9">
    <location>
        <begin position="613"/>
        <end position="620"/>
    </location>
    <ligand>
        <name>ATP</name>
        <dbReference type="ChEBI" id="CHEBI:30616"/>
    </ligand>
</feature>
<evidence type="ECO:0000256" key="9">
    <source>
        <dbReference type="HAMAP-Rule" id="MF_00096"/>
    </source>
</evidence>
<dbReference type="InterPro" id="IPR045076">
    <property type="entry name" value="MutS"/>
</dbReference>
<dbReference type="PIRSF" id="PIRSF037677">
    <property type="entry name" value="DNA_mis_repair_Msh6"/>
    <property type="match status" value="1"/>
</dbReference>
<evidence type="ECO:0000313" key="13">
    <source>
        <dbReference type="EMBL" id="CAG7649494.1"/>
    </source>
</evidence>
<dbReference type="AlphaFoldDB" id="A0A916NLD3"/>
<keyword evidence="14" id="KW-1185">Reference proteome</keyword>
<evidence type="ECO:0000256" key="2">
    <source>
        <dbReference type="ARBA" id="ARBA00021982"/>
    </source>
</evidence>
<evidence type="ECO:0000256" key="6">
    <source>
        <dbReference type="ARBA" id="ARBA00023125"/>
    </source>
</evidence>
<dbReference type="GO" id="GO:0030983">
    <property type="term" value="F:mismatched DNA binding"/>
    <property type="evidence" value="ECO:0007669"/>
    <property type="project" value="InterPro"/>
</dbReference>
<evidence type="ECO:0000256" key="1">
    <source>
        <dbReference type="ARBA" id="ARBA00006271"/>
    </source>
</evidence>
<dbReference type="Pfam" id="PF05188">
    <property type="entry name" value="MutS_II"/>
    <property type="match status" value="1"/>
</dbReference>
<keyword evidence="7 9" id="KW-0234">DNA repair</keyword>
<dbReference type="InterPro" id="IPR007861">
    <property type="entry name" value="DNA_mismatch_repair_MutS_clamp"/>
</dbReference>
<keyword evidence="3 9" id="KW-0547">Nucleotide-binding</keyword>
<proteinExistence type="inferred from homology"/>
<protein>
    <recommendedName>
        <fullName evidence="2 9">DNA mismatch repair protein MutS</fullName>
    </recommendedName>
</protein>
<keyword evidence="4 9" id="KW-0227">DNA damage</keyword>
<dbReference type="PANTHER" id="PTHR11361:SF34">
    <property type="entry name" value="DNA MISMATCH REPAIR PROTEIN MSH1, MITOCHONDRIAL"/>
    <property type="match status" value="1"/>
</dbReference>
<evidence type="ECO:0000259" key="12">
    <source>
        <dbReference type="PROSITE" id="PS00486"/>
    </source>
</evidence>
<dbReference type="PROSITE" id="PS00486">
    <property type="entry name" value="DNA_MISMATCH_REPAIR_2"/>
    <property type="match status" value="1"/>
</dbReference>
<comment type="function">
    <text evidence="8 9">This protein is involved in the repair of mismatches in DNA. It is possible that it carries out the mismatch recognition step. This protein has a weak ATPase activity.</text>
</comment>
<evidence type="ECO:0000256" key="7">
    <source>
        <dbReference type="ARBA" id="ARBA00023204"/>
    </source>
</evidence>
<dbReference type="SMART" id="SM00533">
    <property type="entry name" value="MUTSd"/>
    <property type="match status" value="1"/>
</dbReference>
<dbReference type="GO" id="GO:0140664">
    <property type="term" value="F:ATP-dependent DNA damage sensor activity"/>
    <property type="evidence" value="ECO:0007669"/>
    <property type="project" value="InterPro"/>
</dbReference>
<dbReference type="Pfam" id="PF05190">
    <property type="entry name" value="MutS_IV"/>
    <property type="match status" value="1"/>
</dbReference>
<dbReference type="RefSeq" id="WP_218095565.1">
    <property type="nucleotide sequence ID" value="NZ_CAJVAS010000049.1"/>
</dbReference>
<dbReference type="GO" id="GO:0005829">
    <property type="term" value="C:cytosol"/>
    <property type="evidence" value="ECO:0007669"/>
    <property type="project" value="TreeGrafter"/>
</dbReference>
<dbReference type="InterPro" id="IPR005748">
    <property type="entry name" value="DNA_mismatch_repair_MutS"/>
</dbReference>
<dbReference type="FunFam" id="3.40.1170.10:FF:000001">
    <property type="entry name" value="DNA mismatch repair protein MutS"/>
    <property type="match status" value="1"/>
</dbReference>
<reference evidence="13" key="1">
    <citation type="submission" date="2021-06" db="EMBL/GenBank/DDBJ databases">
        <authorList>
            <person name="Criscuolo A."/>
        </authorList>
    </citation>
    <scope>NUCLEOTIDE SEQUENCE</scope>
    <source>
        <strain evidence="13">CIP111600</strain>
    </source>
</reference>
<evidence type="ECO:0000256" key="10">
    <source>
        <dbReference type="RuleBase" id="RU003756"/>
    </source>
</evidence>
<evidence type="ECO:0000256" key="11">
    <source>
        <dbReference type="SAM" id="MobiDB-lite"/>
    </source>
</evidence>
<evidence type="ECO:0000256" key="4">
    <source>
        <dbReference type="ARBA" id="ARBA00022763"/>
    </source>
</evidence>
<gene>
    <name evidence="13" type="primary">mutS_2</name>
    <name evidence="9" type="synonym">mutS</name>
    <name evidence="13" type="ORF">PAESOLCIP111_05878</name>
</gene>
<evidence type="ECO:0000256" key="5">
    <source>
        <dbReference type="ARBA" id="ARBA00022840"/>
    </source>
</evidence>
<dbReference type="FunFam" id="1.10.1420.10:FF:000007">
    <property type="entry name" value="DNA mismatch repair protein MutS"/>
    <property type="match status" value="1"/>
</dbReference>
<dbReference type="PANTHER" id="PTHR11361">
    <property type="entry name" value="DNA MISMATCH REPAIR PROTEIN MUTS FAMILY MEMBER"/>
    <property type="match status" value="1"/>
</dbReference>
<dbReference type="Pfam" id="PF00488">
    <property type="entry name" value="MutS_V"/>
    <property type="match status" value="1"/>
</dbReference>
<dbReference type="InterPro" id="IPR000432">
    <property type="entry name" value="DNA_mismatch_repair_MutS_C"/>
</dbReference>
<accession>A0A916NLD3</accession>
<feature type="compositionally biased region" description="Low complexity" evidence="11">
    <location>
        <begin position="809"/>
        <end position="824"/>
    </location>
</feature>
<evidence type="ECO:0000256" key="3">
    <source>
        <dbReference type="ARBA" id="ARBA00022741"/>
    </source>
</evidence>
<feature type="domain" description="DNA mismatch repair proteins mutS family" evidence="12">
    <location>
        <begin position="687"/>
        <end position="703"/>
    </location>
</feature>
<keyword evidence="6 9" id="KW-0238">DNA-binding</keyword>
<evidence type="ECO:0000256" key="8">
    <source>
        <dbReference type="ARBA" id="ARBA00024647"/>
    </source>
</evidence>
<organism evidence="13 14">
    <name type="scientific">Paenibacillus solanacearum</name>
    <dbReference type="NCBI Taxonomy" id="2048548"/>
    <lineage>
        <taxon>Bacteria</taxon>
        <taxon>Bacillati</taxon>
        <taxon>Bacillota</taxon>
        <taxon>Bacilli</taxon>
        <taxon>Bacillales</taxon>
        <taxon>Paenibacillaceae</taxon>
        <taxon>Paenibacillus</taxon>
    </lineage>
</organism>
<sequence length="935" mass="103382">MAKYTPMIEQYLAIKAEVQDAFLFFRLGDFYEMFFDDAIVASRELEITLTGREGGMEERIPMCGVPHHSAENYVARLVEKGYKVAICEQVEDPSEAKGVVRREVVRIVTPGTVMDQRSLSEANNYIAAVALSGEAYGIAVCDISTGELYVTRLDGSFELLLDELNVYGPSEILGSPALLEQIRSGSAAWLRSAVMTPRDGRSAAGGLPAEGHFLDSQLAGLPEGGRETLSLLMGYLKETQKRSLSHIKQIRVYEPTQYMVMDPFTRRNLELVETVRDRSKKGSLLWLLDKTVTAMGGRLLRRWIEKPLMNASHIAERLEAVDRLYHQLIVREELRTSLKEVYDLERLTARIAYGSAGARDLVALMRSLQQVPMLQQLCESSGSATLAKLAARIDPCQDLMASIADAIVDEPPVSIRDGGMIRAGYNARLDQLREASANGKQWLAELEKQERERTGIKSLKIGYNKVFGYFIEVTKSNLGTLEEGRYERKQTLANAERFVTPELKEKEALILEAEEGMVDLEHELFIELRDRLGAHVSRLQTLAELIATADVYQSLAHVSAANRFTKPEVGEFYELQVEEGRHPVVEAVLEDSVFIANETELSREAGSMLLITGPNMAGKSTYMRQVAIICLMAQIGCFVPAKRAKVPLIDRIFTRIGAADDLIGGQSTFMVEMMDIQIMTAKATSRSLVIIDELGRGTSTGEGMAIAQAVIEYLHDKIGCKTLVSTHFHELAHLEDSLRDLRNYCMAVKESGQQVTFLRRLIPGAASTSYGIYCAQIAGLPTGIIDRSYELLHVFEARAEWQQGREETAAASAQVGAPAAPGSSQTQPAQEERHTADTMFVPAPEQASEPSVTREPDSPEASAPSAGQAVPDRQQAVEQLSLFALDVDAKAEKSAKKDPLADKIVGMLRSADLMNMTPMTAMNFLYELKKQLPQQ</sequence>
<dbReference type="GO" id="GO:0003684">
    <property type="term" value="F:damaged DNA binding"/>
    <property type="evidence" value="ECO:0007669"/>
    <property type="project" value="UniProtKB-UniRule"/>
</dbReference>
<dbReference type="GO" id="GO:0005524">
    <property type="term" value="F:ATP binding"/>
    <property type="evidence" value="ECO:0007669"/>
    <property type="project" value="UniProtKB-UniRule"/>
</dbReference>
<evidence type="ECO:0000313" key="14">
    <source>
        <dbReference type="Proteomes" id="UP000693672"/>
    </source>
</evidence>
<name>A0A916NLD3_9BACL</name>
<dbReference type="NCBIfam" id="TIGR01070">
    <property type="entry name" value="mutS1"/>
    <property type="match status" value="1"/>
</dbReference>
<dbReference type="SMART" id="SM00534">
    <property type="entry name" value="MUTSac"/>
    <property type="match status" value="1"/>
</dbReference>
<dbReference type="InterPro" id="IPR007695">
    <property type="entry name" value="DNA_mismatch_repair_MutS-lik_N"/>
</dbReference>
<dbReference type="HAMAP" id="MF_00096">
    <property type="entry name" value="MutS"/>
    <property type="match status" value="1"/>
</dbReference>
<dbReference type="GO" id="GO:0006298">
    <property type="term" value="P:mismatch repair"/>
    <property type="evidence" value="ECO:0007669"/>
    <property type="project" value="UniProtKB-UniRule"/>
</dbReference>
<dbReference type="Pfam" id="PF05192">
    <property type="entry name" value="MutS_III"/>
    <property type="match status" value="1"/>
</dbReference>